<name>A0A5C3QE24_9AGAR</name>
<keyword evidence="3" id="KW-1185">Reference proteome</keyword>
<reference evidence="2 3" key="1">
    <citation type="journal article" date="2019" name="Nat. Ecol. Evol.">
        <title>Megaphylogeny resolves global patterns of mushroom evolution.</title>
        <authorList>
            <person name="Varga T."/>
            <person name="Krizsan K."/>
            <person name="Foldi C."/>
            <person name="Dima B."/>
            <person name="Sanchez-Garcia M."/>
            <person name="Sanchez-Ramirez S."/>
            <person name="Szollosi G.J."/>
            <person name="Szarkandi J.G."/>
            <person name="Papp V."/>
            <person name="Albert L."/>
            <person name="Andreopoulos W."/>
            <person name="Angelini C."/>
            <person name="Antonin V."/>
            <person name="Barry K.W."/>
            <person name="Bougher N.L."/>
            <person name="Buchanan P."/>
            <person name="Buyck B."/>
            <person name="Bense V."/>
            <person name="Catcheside P."/>
            <person name="Chovatia M."/>
            <person name="Cooper J."/>
            <person name="Damon W."/>
            <person name="Desjardin D."/>
            <person name="Finy P."/>
            <person name="Geml J."/>
            <person name="Haridas S."/>
            <person name="Hughes K."/>
            <person name="Justo A."/>
            <person name="Karasinski D."/>
            <person name="Kautmanova I."/>
            <person name="Kiss B."/>
            <person name="Kocsube S."/>
            <person name="Kotiranta H."/>
            <person name="LaButti K.M."/>
            <person name="Lechner B.E."/>
            <person name="Liimatainen K."/>
            <person name="Lipzen A."/>
            <person name="Lukacs Z."/>
            <person name="Mihaltcheva S."/>
            <person name="Morgado L.N."/>
            <person name="Niskanen T."/>
            <person name="Noordeloos M.E."/>
            <person name="Ohm R.A."/>
            <person name="Ortiz-Santana B."/>
            <person name="Ovrebo C."/>
            <person name="Racz N."/>
            <person name="Riley R."/>
            <person name="Savchenko A."/>
            <person name="Shiryaev A."/>
            <person name="Soop K."/>
            <person name="Spirin V."/>
            <person name="Szebenyi C."/>
            <person name="Tomsovsky M."/>
            <person name="Tulloss R.E."/>
            <person name="Uehling J."/>
            <person name="Grigoriev I.V."/>
            <person name="Vagvolgyi C."/>
            <person name="Papp T."/>
            <person name="Martin F.M."/>
            <person name="Miettinen O."/>
            <person name="Hibbett D.S."/>
            <person name="Nagy L.G."/>
        </authorList>
    </citation>
    <scope>NUCLEOTIDE SEQUENCE [LARGE SCALE GENOMIC DNA]</scope>
    <source>
        <strain evidence="2 3">CBS 309.79</strain>
    </source>
</reference>
<sequence length="479" mass="52603">MVARGFQMMVDFLTDCHPGTLESVARYAVREHPGAVVSETRQARLGKRAKSWTAGHEVMARFFLTDIHEAVHVCLQWYSLTHVSAVLNLFRQCMIFYPSSYTMPVLANSGFAPIFAEELHSHFDDVERAGRAVNWDDGFATHKRRADKVYLFICQLTRTLSPPEVAEFWTSSTSSSPPSISRGPSTDPSPCPPATAVSMYLALTRMTRLHMPRSLLSRFANNPSIDDQATPEHSITPELSSESLLAVPTSSNPTRPAPNTYHVNRNVNMHKGQALIAREMWRFLPEEDRPELDDVVRDRAEGSQLGRSEHAGVGMDIEPRDGVEMWRHGDGKEKLTPDDMLNAFRRIAGTRGQELSGSGQAPMYASLAVVRGGTGEQSEDGKTVRPVASLDMEADVGADSEFPFSATTLDVNWLSIVERIVTGSERLTDELVEDVVDACRKELGYDSWVEGRGAGDGGVAVFGRCEGVGEAKGGTSISS</sequence>
<evidence type="ECO:0000313" key="2">
    <source>
        <dbReference type="EMBL" id="TFL00306.1"/>
    </source>
</evidence>
<protein>
    <submittedName>
        <fullName evidence="2">Uncharacterized protein</fullName>
    </submittedName>
</protein>
<evidence type="ECO:0000313" key="3">
    <source>
        <dbReference type="Proteomes" id="UP000305067"/>
    </source>
</evidence>
<dbReference type="AlphaFoldDB" id="A0A5C3QE24"/>
<feature type="compositionally biased region" description="Low complexity" evidence="1">
    <location>
        <begin position="171"/>
        <end position="186"/>
    </location>
</feature>
<organism evidence="2 3">
    <name type="scientific">Pterulicium gracile</name>
    <dbReference type="NCBI Taxonomy" id="1884261"/>
    <lineage>
        <taxon>Eukaryota</taxon>
        <taxon>Fungi</taxon>
        <taxon>Dikarya</taxon>
        <taxon>Basidiomycota</taxon>
        <taxon>Agaricomycotina</taxon>
        <taxon>Agaricomycetes</taxon>
        <taxon>Agaricomycetidae</taxon>
        <taxon>Agaricales</taxon>
        <taxon>Pleurotineae</taxon>
        <taxon>Pterulaceae</taxon>
        <taxon>Pterulicium</taxon>
    </lineage>
</organism>
<dbReference type="EMBL" id="ML178829">
    <property type="protein sequence ID" value="TFL00306.1"/>
    <property type="molecule type" value="Genomic_DNA"/>
</dbReference>
<feature type="region of interest" description="Disordered" evidence="1">
    <location>
        <begin position="171"/>
        <end position="193"/>
    </location>
</feature>
<proteinExistence type="predicted"/>
<evidence type="ECO:0000256" key="1">
    <source>
        <dbReference type="SAM" id="MobiDB-lite"/>
    </source>
</evidence>
<accession>A0A5C3QE24</accession>
<gene>
    <name evidence="2" type="ORF">BDV98DRAFT_605387</name>
</gene>
<dbReference type="Proteomes" id="UP000305067">
    <property type="component" value="Unassembled WGS sequence"/>
</dbReference>